<dbReference type="InterPro" id="IPR054383">
    <property type="entry name" value="PspAB-like"/>
</dbReference>
<dbReference type="Proteomes" id="UP001589707">
    <property type="component" value="Unassembled WGS sequence"/>
</dbReference>
<reference evidence="1 2" key="1">
    <citation type="submission" date="2024-09" db="EMBL/GenBank/DDBJ databases">
        <authorList>
            <person name="Sun Q."/>
            <person name="Mori K."/>
        </authorList>
    </citation>
    <scope>NUCLEOTIDE SEQUENCE [LARGE SCALE GENOMIC DNA]</scope>
    <source>
        <strain evidence="1 2">JCM 11683</strain>
    </source>
</reference>
<accession>A0ABV5X2A5</accession>
<dbReference type="EMBL" id="JBHMAU010000046">
    <property type="protein sequence ID" value="MFB9776092.1"/>
    <property type="molecule type" value="Genomic_DNA"/>
</dbReference>
<organism evidence="1 2">
    <name type="scientific">Brevibacterium otitidis</name>
    <dbReference type="NCBI Taxonomy" id="53364"/>
    <lineage>
        <taxon>Bacteria</taxon>
        <taxon>Bacillati</taxon>
        <taxon>Actinomycetota</taxon>
        <taxon>Actinomycetes</taxon>
        <taxon>Micrococcales</taxon>
        <taxon>Brevibacteriaceae</taxon>
        <taxon>Brevibacterium</taxon>
    </lineage>
</organism>
<name>A0ABV5X2A5_9MICO</name>
<protein>
    <submittedName>
        <fullName evidence="1">Uncharacterized protein</fullName>
    </submittedName>
</protein>
<dbReference type="RefSeq" id="WP_376839756.1">
    <property type="nucleotide sequence ID" value="NZ_JBHMAU010000046.1"/>
</dbReference>
<proteinExistence type="predicted"/>
<evidence type="ECO:0000313" key="1">
    <source>
        <dbReference type="EMBL" id="MFB9776092.1"/>
    </source>
</evidence>
<keyword evidence="2" id="KW-1185">Reference proteome</keyword>
<gene>
    <name evidence="1" type="ORF">ACFFN1_06710</name>
</gene>
<dbReference type="Pfam" id="PF22742">
    <property type="entry name" value="PspAB"/>
    <property type="match status" value="1"/>
</dbReference>
<sequence length="200" mass="21873">MGFFDAILGRTQPKRANLDDLFALPNVSLTLQSSSTFVPTGVGGVCFREVEGRAFADAEQESRELISQDPDCEVEQVNDGYGFTWQVISDAQANISNLATNMHAINSALVNQGFDTMLLCTALYFRDAEGRSAAIVYLYKRGTFYPFVQVGPHQRDNALEIQLKGLLAGEVPLEEDLSKWSPLWDAPGMNRTTGSGGNSL</sequence>
<evidence type="ECO:0000313" key="2">
    <source>
        <dbReference type="Proteomes" id="UP001589707"/>
    </source>
</evidence>
<comment type="caution">
    <text evidence="1">The sequence shown here is derived from an EMBL/GenBank/DDBJ whole genome shotgun (WGS) entry which is preliminary data.</text>
</comment>